<dbReference type="PANTHER" id="PTHR30269:SF37">
    <property type="entry name" value="MEMBRANE TRANSPORTER PROTEIN"/>
    <property type="match status" value="1"/>
</dbReference>
<dbReference type="EMBL" id="FOVR01000007">
    <property type="protein sequence ID" value="SFO50104.1"/>
    <property type="molecule type" value="Genomic_DNA"/>
</dbReference>
<evidence type="ECO:0000256" key="7">
    <source>
        <dbReference type="ARBA" id="ARBA00023136"/>
    </source>
</evidence>
<comment type="similarity">
    <text evidence="2 8">Belongs to the 4-toluene sulfonate uptake permease (TSUP) (TC 2.A.102) family.</text>
</comment>
<organism evidence="9 10">
    <name type="scientific">Cohaesibacter marisflavi</name>
    <dbReference type="NCBI Taxonomy" id="655353"/>
    <lineage>
        <taxon>Bacteria</taxon>
        <taxon>Pseudomonadati</taxon>
        <taxon>Pseudomonadota</taxon>
        <taxon>Alphaproteobacteria</taxon>
        <taxon>Hyphomicrobiales</taxon>
        <taxon>Cohaesibacteraceae</taxon>
    </lineage>
</organism>
<dbReference type="GO" id="GO:0005886">
    <property type="term" value="C:plasma membrane"/>
    <property type="evidence" value="ECO:0007669"/>
    <property type="project" value="UniProtKB-SubCell"/>
</dbReference>
<dbReference type="AlphaFoldDB" id="A0A1I5HP82"/>
<feature type="transmembrane region" description="Helical" evidence="8">
    <location>
        <begin position="116"/>
        <end position="135"/>
    </location>
</feature>
<feature type="transmembrane region" description="Helical" evidence="8">
    <location>
        <begin position="244"/>
        <end position="262"/>
    </location>
</feature>
<evidence type="ECO:0000256" key="8">
    <source>
        <dbReference type="RuleBase" id="RU363041"/>
    </source>
</evidence>
<evidence type="ECO:0000256" key="6">
    <source>
        <dbReference type="ARBA" id="ARBA00022989"/>
    </source>
</evidence>
<accession>A0A1I5HP82</accession>
<comment type="subcellular location">
    <subcellularLocation>
        <location evidence="1 8">Cell membrane</location>
        <topology evidence="1 8">Multi-pass membrane protein</topology>
    </subcellularLocation>
</comment>
<dbReference type="STRING" id="655353.SAMN04488056_10744"/>
<keyword evidence="7 8" id="KW-0472">Membrane</keyword>
<dbReference type="Proteomes" id="UP000199236">
    <property type="component" value="Unassembled WGS sequence"/>
</dbReference>
<keyword evidence="5 8" id="KW-0812">Transmembrane</keyword>
<evidence type="ECO:0000256" key="1">
    <source>
        <dbReference type="ARBA" id="ARBA00004651"/>
    </source>
</evidence>
<evidence type="ECO:0000256" key="3">
    <source>
        <dbReference type="ARBA" id="ARBA00022448"/>
    </source>
</evidence>
<keyword evidence="3" id="KW-0813">Transport</keyword>
<keyword evidence="6 8" id="KW-1133">Transmembrane helix</keyword>
<dbReference type="InterPro" id="IPR052017">
    <property type="entry name" value="TSUP"/>
</dbReference>
<feature type="transmembrane region" description="Helical" evidence="8">
    <location>
        <begin position="63"/>
        <end position="83"/>
    </location>
</feature>
<keyword evidence="10" id="KW-1185">Reference proteome</keyword>
<proteinExistence type="inferred from homology"/>
<sequence length="269" mass="29191">MYLHYNGTVASHSKPRIAMITDLSFYIAAIPAIILVGVAKGGFCTPVAMLGVPILSLIISPVQAAAILLPILICMDFVGLIAYRGNANWAVLKAMLPFALFGIALGWLMAGYLDEHIIKFMVGLTALAFVADYAWRTLRKKTIATRGPVSAAVWGSVTGLTSFIAHAGGPPYQIHTLPLGMKPLVFAATSVYFFTTMNTVKLIPYFALGQFSTQNLWTTLVLIPFAPIGTMIGIFLVKRISQDGFYRISYAAMFLIAIKLCFDSVSQLL</sequence>
<protein>
    <recommendedName>
        <fullName evidence="8">Probable membrane transporter protein</fullName>
    </recommendedName>
</protein>
<feature type="transmembrane region" description="Helical" evidence="8">
    <location>
        <begin position="185"/>
        <end position="208"/>
    </location>
</feature>
<keyword evidence="4 8" id="KW-1003">Cell membrane</keyword>
<dbReference type="PANTHER" id="PTHR30269">
    <property type="entry name" value="TRANSMEMBRANE PROTEIN YFCA"/>
    <property type="match status" value="1"/>
</dbReference>
<feature type="transmembrane region" description="Helical" evidence="8">
    <location>
        <begin position="23"/>
        <end position="43"/>
    </location>
</feature>
<evidence type="ECO:0000313" key="9">
    <source>
        <dbReference type="EMBL" id="SFO50104.1"/>
    </source>
</evidence>
<evidence type="ECO:0000313" key="10">
    <source>
        <dbReference type="Proteomes" id="UP000199236"/>
    </source>
</evidence>
<evidence type="ECO:0000256" key="2">
    <source>
        <dbReference type="ARBA" id="ARBA00009142"/>
    </source>
</evidence>
<evidence type="ECO:0000256" key="5">
    <source>
        <dbReference type="ARBA" id="ARBA00022692"/>
    </source>
</evidence>
<gene>
    <name evidence="9" type="ORF">SAMN04488056_10744</name>
</gene>
<feature type="transmembrane region" description="Helical" evidence="8">
    <location>
        <begin position="90"/>
        <end position="110"/>
    </location>
</feature>
<evidence type="ECO:0000256" key="4">
    <source>
        <dbReference type="ARBA" id="ARBA00022475"/>
    </source>
</evidence>
<dbReference type="Pfam" id="PF01925">
    <property type="entry name" value="TauE"/>
    <property type="match status" value="1"/>
</dbReference>
<dbReference type="InterPro" id="IPR002781">
    <property type="entry name" value="TM_pro_TauE-like"/>
</dbReference>
<feature type="transmembrane region" description="Helical" evidence="8">
    <location>
        <begin position="220"/>
        <end position="238"/>
    </location>
</feature>
<reference evidence="9 10" key="1">
    <citation type="submission" date="2016-10" db="EMBL/GenBank/DDBJ databases">
        <authorList>
            <person name="de Groot N.N."/>
        </authorList>
    </citation>
    <scope>NUCLEOTIDE SEQUENCE [LARGE SCALE GENOMIC DNA]</scope>
    <source>
        <strain evidence="9 10">CGMCC 1.9157</strain>
    </source>
</reference>
<name>A0A1I5HP82_9HYPH</name>